<dbReference type="PANTHER" id="PTHR35093:SF8">
    <property type="entry name" value="OUTER MEMBRANE PROTEIN NMB0088-RELATED"/>
    <property type="match status" value="1"/>
</dbReference>
<feature type="chain" id="PRO_5022021967" evidence="8">
    <location>
        <begin position="25"/>
        <end position="425"/>
    </location>
</feature>
<comment type="similarity">
    <text evidence="2">Belongs to the OmpP1/FadL family.</text>
</comment>
<dbReference type="EMBL" id="CP036276">
    <property type="protein sequence ID" value="QDU44758.1"/>
    <property type="molecule type" value="Genomic_DNA"/>
</dbReference>
<protein>
    <submittedName>
        <fullName evidence="9">Outer membrane protein transport protein (OMPP1/FadL/TodX)</fullName>
    </submittedName>
</protein>
<dbReference type="GO" id="GO:0015483">
    <property type="term" value="F:long-chain fatty acid transporting porin activity"/>
    <property type="evidence" value="ECO:0007669"/>
    <property type="project" value="TreeGrafter"/>
</dbReference>
<keyword evidence="5 8" id="KW-0732">Signal</keyword>
<dbReference type="RefSeq" id="WP_145377062.1">
    <property type="nucleotide sequence ID" value="NZ_CAXBED010000020.1"/>
</dbReference>
<sequence length="425" mass="46082" precursor="true">MKKIVAYLLLAVTAQLLVPSRAQSNGVVRDSIGATSSGRGGTNLAHHDNGAVILNNPAAMVNVKGSGLSEFGVDTVITDLDYSDPENNTSAVNTNVLPEISVIRKSLDGRWAVGFGAFAPAGYGATWKLSNPILGTNTYKSFGALGKIMPGVAYQVNDDLSIGASMGVAVSHLEFESPFFLQTGPLAGAPTQFDLQATGASLAWNVGLQYQLDEWTTIGAGFIGETRMEYDGNVRAAVVGLGPQPIESRFDAEVDLAWPRSAGVGVAHWLNCRQRISTDLMWYDWSNAYDQLDIRLRNSTNPIFPAVLGPEISDSFPLRWRDSLSVRLGYELFTPNDSVFRAGYVYNTRNLPSATLTPLIPATLEHSFTVGYGKSWSDWQWNFAYQFSFGPERSVGTSALAGGDFSNSESNSQAHWISLSLIRRF</sequence>
<keyword evidence="6" id="KW-0472">Membrane</keyword>
<evidence type="ECO:0000313" key="9">
    <source>
        <dbReference type="EMBL" id="QDU44758.1"/>
    </source>
</evidence>
<dbReference type="GO" id="GO:0009279">
    <property type="term" value="C:cell outer membrane"/>
    <property type="evidence" value="ECO:0007669"/>
    <property type="project" value="UniProtKB-SubCell"/>
</dbReference>
<organism evidence="9 10">
    <name type="scientific">Symmachiella dynata</name>
    <dbReference type="NCBI Taxonomy" id="2527995"/>
    <lineage>
        <taxon>Bacteria</taxon>
        <taxon>Pseudomonadati</taxon>
        <taxon>Planctomycetota</taxon>
        <taxon>Planctomycetia</taxon>
        <taxon>Planctomycetales</taxon>
        <taxon>Planctomycetaceae</taxon>
        <taxon>Symmachiella</taxon>
    </lineage>
</organism>
<comment type="subcellular location">
    <subcellularLocation>
        <location evidence="1">Cell outer membrane</location>
        <topology evidence="1">Multi-pass membrane protein</topology>
    </subcellularLocation>
</comment>
<evidence type="ECO:0000256" key="8">
    <source>
        <dbReference type="SAM" id="SignalP"/>
    </source>
</evidence>
<keyword evidence="4" id="KW-0812">Transmembrane</keyword>
<dbReference type="AlphaFoldDB" id="A0A517ZQR0"/>
<evidence type="ECO:0000256" key="4">
    <source>
        <dbReference type="ARBA" id="ARBA00022692"/>
    </source>
</evidence>
<keyword evidence="3" id="KW-1134">Transmembrane beta strand</keyword>
<dbReference type="Pfam" id="PF03349">
    <property type="entry name" value="Toluene_X"/>
    <property type="match status" value="1"/>
</dbReference>
<reference evidence="9 10" key="1">
    <citation type="submission" date="2019-02" db="EMBL/GenBank/DDBJ databases">
        <title>Deep-cultivation of Planctomycetes and their phenomic and genomic characterization uncovers novel biology.</title>
        <authorList>
            <person name="Wiegand S."/>
            <person name="Jogler M."/>
            <person name="Boedeker C."/>
            <person name="Pinto D."/>
            <person name="Vollmers J."/>
            <person name="Rivas-Marin E."/>
            <person name="Kohn T."/>
            <person name="Peeters S.H."/>
            <person name="Heuer A."/>
            <person name="Rast P."/>
            <person name="Oberbeckmann S."/>
            <person name="Bunk B."/>
            <person name="Jeske O."/>
            <person name="Meyerdierks A."/>
            <person name="Storesund J.E."/>
            <person name="Kallscheuer N."/>
            <person name="Luecker S."/>
            <person name="Lage O.M."/>
            <person name="Pohl T."/>
            <person name="Merkel B.J."/>
            <person name="Hornburger P."/>
            <person name="Mueller R.-W."/>
            <person name="Bruemmer F."/>
            <person name="Labrenz M."/>
            <person name="Spormann A.M."/>
            <person name="Op den Camp H."/>
            <person name="Overmann J."/>
            <person name="Amann R."/>
            <person name="Jetten M.S.M."/>
            <person name="Mascher T."/>
            <person name="Medema M.H."/>
            <person name="Devos D.P."/>
            <person name="Kaster A.-K."/>
            <person name="Ovreas L."/>
            <person name="Rohde M."/>
            <person name="Galperin M.Y."/>
            <person name="Jogler C."/>
        </authorList>
    </citation>
    <scope>NUCLEOTIDE SEQUENCE [LARGE SCALE GENOMIC DNA]</scope>
    <source>
        <strain evidence="9 10">Mal52</strain>
    </source>
</reference>
<evidence type="ECO:0000256" key="5">
    <source>
        <dbReference type="ARBA" id="ARBA00022729"/>
    </source>
</evidence>
<evidence type="ECO:0000256" key="6">
    <source>
        <dbReference type="ARBA" id="ARBA00023136"/>
    </source>
</evidence>
<evidence type="ECO:0000313" key="10">
    <source>
        <dbReference type="Proteomes" id="UP000319383"/>
    </source>
</evidence>
<proteinExistence type="inferred from homology"/>
<keyword evidence="7" id="KW-0998">Cell outer membrane</keyword>
<dbReference type="Proteomes" id="UP000319383">
    <property type="component" value="Chromosome"/>
</dbReference>
<accession>A0A517ZQR0</accession>
<dbReference type="KEGG" id="sdyn:Mal52_32440"/>
<evidence type="ECO:0000256" key="7">
    <source>
        <dbReference type="ARBA" id="ARBA00023237"/>
    </source>
</evidence>
<dbReference type="SUPFAM" id="SSF56935">
    <property type="entry name" value="Porins"/>
    <property type="match status" value="1"/>
</dbReference>
<gene>
    <name evidence="9" type="ORF">Mal52_32440</name>
</gene>
<keyword evidence="10" id="KW-1185">Reference proteome</keyword>
<dbReference type="PANTHER" id="PTHR35093">
    <property type="entry name" value="OUTER MEMBRANE PROTEIN NMB0088-RELATED"/>
    <property type="match status" value="1"/>
</dbReference>
<name>A0A517ZQR0_9PLAN</name>
<feature type="signal peptide" evidence="8">
    <location>
        <begin position="1"/>
        <end position="24"/>
    </location>
</feature>
<dbReference type="Gene3D" id="2.40.160.60">
    <property type="entry name" value="Outer membrane protein transport protein (OMPP1/FadL/TodX)"/>
    <property type="match status" value="1"/>
</dbReference>
<evidence type="ECO:0000256" key="2">
    <source>
        <dbReference type="ARBA" id="ARBA00008163"/>
    </source>
</evidence>
<evidence type="ECO:0000256" key="3">
    <source>
        <dbReference type="ARBA" id="ARBA00022452"/>
    </source>
</evidence>
<evidence type="ECO:0000256" key="1">
    <source>
        <dbReference type="ARBA" id="ARBA00004571"/>
    </source>
</evidence>
<dbReference type="InterPro" id="IPR005017">
    <property type="entry name" value="OMPP1/FadL/TodX"/>
</dbReference>